<name>X1NWD5_9ZZZZ</name>
<dbReference type="AlphaFoldDB" id="X1NWD5"/>
<dbReference type="EMBL" id="BARV01015490">
    <property type="protein sequence ID" value="GAI31095.1"/>
    <property type="molecule type" value="Genomic_DNA"/>
</dbReference>
<dbReference type="Pfam" id="PF13204">
    <property type="entry name" value="Apiosidase"/>
    <property type="match status" value="1"/>
</dbReference>
<evidence type="ECO:0000313" key="2">
    <source>
        <dbReference type="EMBL" id="GAI31095.1"/>
    </source>
</evidence>
<gene>
    <name evidence="2" type="ORF">S06H3_26763</name>
</gene>
<proteinExistence type="predicted"/>
<comment type="caution">
    <text evidence="2">The sequence shown here is derived from an EMBL/GenBank/DDBJ whole genome shotgun (WGS) entry which is preliminary data.</text>
</comment>
<sequence>MAVEKGFTPALVVLWCHLVEDTWLSINDPENIMPIDSVKPYVEYVVKSFTKYNPIYIISGDTNFLSNKTKEAYFIALKTIIGIRDSTSAAYKA</sequence>
<feature type="domain" description="Apiosidase-like catalytic" evidence="1">
    <location>
        <begin position="1"/>
        <end position="70"/>
    </location>
</feature>
<protein>
    <recommendedName>
        <fullName evidence="1">Apiosidase-like catalytic domain-containing protein</fullName>
    </recommendedName>
</protein>
<reference evidence="2" key="1">
    <citation type="journal article" date="2014" name="Front. Microbiol.">
        <title>High frequency of phylogenetically diverse reductive dehalogenase-homologous genes in deep subseafloor sedimentary metagenomes.</title>
        <authorList>
            <person name="Kawai M."/>
            <person name="Futagami T."/>
            <person name="Toyoda A."/>
            <person name="Takaki Y."/>
            <person name="Nishi S."/>
            <person name="Hori S."/>
            <person name="Arai W."/>
            <person name="Tsubouchi T."/>
            <person name="Morono Y."/>
            <person name="Uchiyama I."/>
            <person name="Ito T."/>
            <person name="Fujiyama A."/>
            <person name="Inagaki F."/>
            <person name="Takami H."/>
        </authorList>
    </citation>
    <scope>NUCLEOTIDE SEQUENCE</scope>
    <source>
        <strain evidence="2">Expedition CK06-06</strain>
    </source>
</reference>
<dbReference type="Gene3D" id="3.20.20.80">
    <property type="entry name" value="Glycosidases"/>
    <property type="match status" value="1"/>
</dbReference>
<evidence type="ECO:0000259" key="1">
    <source>
        <dbReference type="Pfam" id="PF13204"/>
    </source>
</evidence>
<accession>X1NWD5</accession>
<organism evidence="2">
    <name type="scientific">marine sediment metagenome</name>
    <dbReference type="NCBI Taxonomy" id="412755"/>
    <lineage>
        <taxon>unclassified sequences</taxon>
        <taxon>metagenomes</taxon>
        <taxon>ecological metagenomes</taxon>
    </lineage>
</organism>
<dbReference type="InterPro" id="IPR025277">
    <property type="entry name" value="Apiosidase-like_cat_dom"/>
</dbReference>